<dbReference type="PRINTS" id="PR00502">
    <property type="entry name" value="NUDIXFAMILY"/>
</dbReference>
<dbReference type="PANTHER" id="PTHR16099:SF5">
    <property type="entry name" value="NUCLEOTIDE TRIPHOSPHATE DIPHOSPHATASE NUDT15"/>
    <property type="match status" value="1"/>
</dbReference>
<dbReference type="OrthoDB" id="447842at2759"/>
<dbReference type="GO" id="GO:0005829">
    <property type="term" value="C:cytosol"/>
    <property type="evidence" value="ECO:0007669"/>
    <property type="project" value="TreeGrafter"/>
</dbReference>
<dbReference type="InterPro" id="IPR020476">
    <property type="entry name" value="Nudix_hydrolase"/>
</dbReference>
<gene>
    <name evidence="4" type="primary">NUDT15</name>
    <name evidence="4" type="ORF">BGZ97_004988</name>
</gene>
<dbReference type="InterPro" id="IPR020084">
    <property type="entry name" value="NUDIX_hydrolase_CS"/>
</dbReference>
<dbReference type="Pfam" id="PF00293">
    <property type="entry name" value="NUDIX"/>
    <property type="match status" value="1"/>
</dbReference>
<comment type="similarity">
    <text evidence="2">Belongs to the Nudix hydrolase family.</text>
</comment>
<dbReference type="InterPro" id="IPR000086">
    <property type="entry name" value="NUDIX_hydrolase_dom"/>
</dbReference>
<keyword evidence="1 2" id="KW-0378">Hydrolase</keyword>
<evidence type="ECO:0000313" key="5">
    <source>
        <dbReference type="Proteomes" id="UP000823405"/>
    </source>
</evidence>
<evidence type="ECO:0000313" key="4">
    <source>
        <dbReference type="EMBL" id="KAG0294768.1"/>
    </source>
</evidence>
<proteinExistence type="inferred from homology"/>
<dbReference type="InterPro" id="IPR015797">
    <property type="entry name" value="NUDIX_hydrolase-like_dom_sf"/>
</dbReference>
<dbReference type="PANTHER" id="PTHR16099">
    <property type="entry name" value="8-OXO-DGTP DIPHOSPHATES NUDT15"/>
    <property type="match status" value="1"/>
</dbReference>
<dbReference type="GO" id="GO:0006203">
    <property type="term" value="P:dGTP catabolic process"/>
    <property type="evidence" value="ECO:0007669"/>
    <property type="project" value="TreeGrafter"/>
</dbReference>
<sequence>MTIANKSVQVGVGVLILNAQKVLVGKRIGSHGANTWQLAGGHLDFGEGFEECAIREALEETGLTLDPASVKFVTANNNLMPSIDRHYVTVFVAANVLGDTKAKIMEPLKCEKWEWITYEQLADNNGPYRPLFSPLAKMVEECDLKAFFAKST</sequence>
<dbReference type="PROSITE" id="PS51462">
    <property type="entry name" value="NUDIX"/>
    <property type="match status" value="1"/>
</dbReference>
<dbReference type="AlphaFoldDB" id="A0A9P6QR26"/>
<dbReference type="GO" id="GO:0035539">
    <property type="term" value="F:8-oxo-7,8-dihydrodeoxyguanosine triphosphate pyrophosphatase activity"/>
    <property type="evidence" value="ECO:0007669"/>
    <property type="project" value="TreeGrafter"/>
</dbReference>
<organism evidence="4 5">
    <name type="scientific">Linnemannia gamsii</name>
    <dbReference type="NCBI Taxonomy" id="64522"/>
    <lineage>
        <taxon>Eukaryota</taxon>
        <taxon>Fungi</taxon>
        <taxon>Fungi incertae sedis</taxon>
        <taxon>Mucoromycota</taxon>
        <taxon>Mortierellomycotina</taxon>
        <taxon>Mortierellomycetes</taxon>
        <taxon>Mortierellales</taxon>
        <taxon>Mortierellaceae</taxon>
        <taxon>Linnemannia</taxon>
    </lineage>
</organism>
<dbReference type="Proteomes" id="UP000823405">
    <property type="component" value="Unassembled WGS sequence"/>
</dbReference>
<comment type="caution">
    <text evidence="4">The sequence shown here is derived from an EMBL/GenBank/DDBJ whole genome shotgun (WGS) entry which is preliminary data.</text>
</comment>
<dbReference type="SUPFAM" id="SSF55811">
    <property type="entry name" value="Nudix"/>
    <property type="match status" value="1"/>
</dbReference>
<accession>A0A9P6QR26</accession>
<dbReference type="CDD" id="cd04678">
    <property type="entry name" value="NUDIX_MTH2_Nudt15"/>
    <property type="match status" value="1"/>
</dbReference>
<feature type="domain" description="Nudix hydrolase" evidence="3">
    <location>
        <begin position="7"/>
        <end position="138"/>
    </location>
</feature>
<protein>
    <submittedName>
        <fullName evidence="4">Nudix hydrolase 15, mitochondrial</fullName>
    </submittedName>
</protein>
<dbReference type="PROSITE" id="PS00893">
    <property type="entry name" value="NUDIX_BOX"/>
    <property type="match status" value="1"/>
</dbReference>
<evidence type="ECO:0000256" key="2">
    <source>
        <dbReference type="RuleBase" id="RU003476"/>
    </source>
</evidence>
<evidence type="ECO:0000256" key="1">
    <source>
        <dbReference type="ARBA" id="ARBA00022801"/>
    </source>
</evidence>
<dbReference type="FunFam" id="3.90.79.10:FF:000060">
    <property type="entry name" value="Nudix hydrolase 1"/>
    <property type="match status" value="1"/>
</dbReference>
<reference evidence="4" key="1">
    <citation type="journal article" date="2020" name="Fungal Divers.">
        <title>Resolving the Mortierellaceae phylogeny through synthesis of multi-gene phylogenetics and phylogenomics.</title>
        <authorList>
            <person name="Vandepol N."/>
            <person name="Liber J."/>
            <person name="Desiro A."/>
            <person name="Na H."/>
            <person name="Kennedy M."/>
            <person name="Barry K."/>
            <person name="Grigoriev I.V."/>
            <person name="Miller A.N."/>
            <person name="O'Donnell K."/>
            <person name="Stajich J.E."/>
            <person name="Bonito G."/>
        </authorList>
    </citation>
    <scope>NUCLEOTIDE SEQUENCE</scope>
    <source>
        <strain evidence="4">NVP60</strain>
    </source>
</reference>
<evidence type="ECO:0000259" key="3">
    <source>
        <dbReference type="PROSITE" id="PS51462"/>
    </source>
</evidence>
<name>A0A9P6QR26_9FUNG</name>
<keyword evidence="5" id="KW-1185">Reference proteome</keyword>
<dbReference type="EMBL" id="JAAAIN010002294">
    <property type="protein sequence ID" value="KAG0294768.1"/>
    <property type="molecule type" value="Genomic_DNA"/>
</dbReference>
<dbReference type="Gene3D" id="3.90.79.10">
    <property type="entry name" value="Nucleoside Triphosphate Pyrophosphohydrolase"/>
    <property type="match status" value="1"/>
</dbReference>